<feature type="non-terminal residue" evidence="1">
    <location>
        <position position="206"/>
    </location>
</feature>
<evidence type="ECO:0000313" key="1">
    <source>
        <dbReference type="EMBL" id="TGZ57998.1"/>
    </source>
</evidence>
<keyword evidence="2" id="KW-1185">Reference proteome</keyword>
<gene>
    <name evidence="1" type="ORF">DBV15_12158</name>
</gene>
<dbReference type="PANTHER" id="PTHR33053">
    <property type="entry name" value="PROTEIN, PUTATIVE-RELATED"/>
    <property type="match status" value="1"/>
</dbReference>
<reference evidence="1 2" key="1">
    <citation type="journal article" date="2019" name="Philos. Trans. R. Soc. Lond., B, Biol. Sci.">
        <title>Ant behaviour and brain gene expression of defending hosts depend on the ecological success of the intruding social parasite.</title>
        <authorList>
            <person name="Kaur R."/>
            <person name="Stoldt M."/>
            <person name="Jongepier E."/>
            <person name="Feldmeyer B."/>
            <person name="Menzel F."/>
            <person name="Bornberg-Bauer E."/>
            <person name="Foitzik S."/>
        </authorList>
    </citation>
    <scope>NUCLEOTIDE SEQUENCE [LARGE SCALE GENOMIC DNA]</scope>
    <source>
        <tissue evidence="1">Whole body</tissue>
    </source>
</reference>
<protein>
    <submittedName>
        <fullName evidence="1">Tpa</fullName>
    </submittedName>
</protein>
<dbReference type="EMBL" id="QBLH01000076">
    <property type="protein sequence ID" value="TGZ57998.1"/>
    <property type="molecule type" value="Genomic_DNA"/>
</dbReference>
<comment type="caution">
    <text evidence="1">The sequence shown here is derived from an EMBL/GenBank/DDBJ whole genome shotgun (WGS) entry which is preliminary data.</text>
</comment>
<sequence>MSKIDELLAKLRPVFNNLPKSYKTLLKTDDVHITHFENGGQFWYRGIKNYLDGFTLENYLQVKEKIEIDINTDGLPLFRSSKKKFWSILGHLVGTKNEPFVIAIYFGNSDPNNVQEFLQDFVNEADNLITNGYIRNERTYDFLIRHYVLDAPARELIKCCIGHNGYASCEKCTVWGKRFDHRQTYVDLHAPLRTDESFENQMQPRH</sequence>
<proteinExistence type="predicted"/>
<name>A0A4S2LCA1_9HYME</name>
<accession>A0A4S2LCA1</accession>
<organism evidence="1 2">
    <name type="scientific">Temnothorax longispinosus</name>
    <dbReference type="NCBI Taxonomy" id="300112"/>
    <lineage>
        <taxon>Eukaryota</taxon>
        <taxon>Metazoa</taxon>
        <taxon>Ecdysozoa</taxon>
        <taxon>Arthropoda</taxon>
        <taxon>Hexapoda</taxon>
        <taxon>Insecta</taxon>
        <taxon>Pterygota</taxon>
        <taxon>Neoptera</taxon>
        <taxon>Endopterygota</taxon>
        <taxon>Hymenoptera</taxon>
        <taxon>Apocrita</taxon>
        <taxon>Aculeata</taxon>
        <taxon>Formicoidea</taxon>
        <taxon>Formicidae</taxon>
        <taxon>Myrmicinae</taxon>
        <taxon>Temnothorax</taxon>
    </lineage>
</organism>
<dbReference type="PANTHER" id="PTHR33053:SF25">
    <property type="entry name" value="TRANSPOSASE DOMAIN-CONTAINING PROTEIN"/>
    <property type="match status" value="1"/>
</dbReference>
<dbReference type="Proteomes" id="UP000310200">
    <property type="component" value="Unassembled WGS sequence"/>
</dbReference>
<evidence type="ECO:0000313" key="2">
    <source>
        <dbReference type="Proteomes" id="UP000310200"/>
    </source>
</evidence>
<dbReference type="AlphaFoldDB" id="A0A4S2LCA1"/>
<dbReference type="STRING" id="300112.A0A4S2LCA1"/>